<name>A0A518FLT3_9PLAN</name>
<organism evidence="1 2">
    <name type="scientific">Gimesia panareensis</name>
    <dbReference type="NCBI Taxonomy" id="2527978"/>
    <lineage>
        <taxon>Bacteria</taxon>
        <taxon>Pseudomonadati</taxon>
        <taxon>Planctomycetota</taxon>
        <taxon>Planctomycetia</taxon>
        <taxon>Planctomycetales</taxon>
        <taxon>Planctomycetaceae</taxon>
        <taxon>Gimesia</taxon>
    </lineage>
</organism>
<dbReference type="RefSeq" id="WP_145455378.1">
    <property type="nucleotide sequence ID" value="NZ_CP036317.1"/>
</dbReference>
<dbReference type="EMBL" id="CP036317">
    <property type="protein sequence ID" value="QDV17313.1"/>
    <property type="molecule type" value="Genomic_DNA"/>
</dbReference>
<reference evidence="1 2" key="1">
    <citation type="submission" date="2019-02" db="EMBL/GenBank/DDBJ databases">
        <title>Deep-cultivation of Planctomycetes and their phenomic and genomic characterization uncovers novel biology.</title>
        <authorList>
            <person name="Wiegand S."/>
            <person name="Jogler M."/>
            <person name="Boedeker C."/>
            <person name="Pinto D."/>
            <person name="Vollmers J."/>
            <person name="Rivas-Marin E."/>
            <person name="Kohn T."/>
            <person name="Peeters S.H."/>
            <person name="Heuer A."/>
            <person name="Rast P."/>
            <person name="Oberbeckmann S."/>
            <person name="Bunk B."/>
            <person name="Jeske O."/>
            <person name="Meyerdierks A."/>
            <person name="Storesund J.E."/>
            <person name="Kallscheuer N."/>
            <person name="Luecker S."/>
            <person name="Lage O.M."/>
            <person name="Pohl T."/>
            <person name="Merkel B.J."/>
            <person name="Hornburger P."/>
            <person name="Mueller R.-W."/>
            <person name="Bruemmer F."/>
            <person name="Labrenz M."/>
            <person name="Spormann A.M."/>
            <person name="Op den Camp H."/>
            <person name="Overmann J."/>
            <person name="Amann R."/>
            <person name="Jetten M.S.M."/>
            <person name="Mascher T."/>
            <person name="Medema M.H."/>
            <person name="Devos D.P."/>
            <person name="Kaster A.-K."/>
            <person name="Ovreas L."/>
            <person name="Rohde M."/>
            <person name="Galperin M.Y."/>
            <person name="Jogler C."/>
        </authorList>
    </citation>
    <scope>NUCLEOTIDE SEQUENCE [LARGE SCALE GENOMIC DNA]</scope>
    <source>
        <strain evidence="1 2">Pan153</strain>
    </source>
</reference>
<evidence type="ECO:0000313" key="1">
    <source>
        <dbReference type="EMBL" id="QDV17313.1"/>
    </source>
</evidence>
<dbReference type="AlphaFoldDB" id="A0A518FLT3"/>
<proteinExistence type="predicted"/>
<dbReference type="Proteomes" id="UP000320839">
    <property type="component" value="Chromosome"/>
</dbReference>
<evidence type="ECO:0008006" key="3">
    <source>
        <dbReference type="Google" id="ProtNLM"/>
    </source>
</evidence>
<gene>
    <name evidence="1" type="ORF">Pan153_19480</name>
</gene>
<accession>A0A518FLT3</accession>
<protein>
    <recommendedName>
        <fullName evidence="3">Outer membrane lipoprotein-sorting protein</fullName>
    </recommendedName>
</protein>
<evidence type="ECO:0000313" key="2">
    <source>
        <dbReference type="Proteomes" id="UP000320839"/>
    </source>
</evidence>
<dbReference type="OrthoDB" id="215775at2"/>
<sequence length="335" mass="38091">MRQNPSGSRVISSGSMIRFSFAVLLMMSFAAPIFAESNDRLQTLIESLRKNEALYENLEVHWRECYGKQYYPEVEKASVPQSSDIEGHWISQQGKFYLNFEGQRTGPPAASGKTGIHYQKGFDGAQTRFLQLRHNYVGKIIKGPAYDYRGFHPHSIPLRWARTAVPLATFLSGREAILTHPRGTPGDVVSNLFPTAAYRGEEELSGLRCLKVTLYHVRNKGTAAERTSARRDFWLAVDRNYLPVKTESYNYFYSKKVPIETAVLENLQEIQPGIWFPFASSITVLDGIMLREKKRSVVSWKREYTVSEVSLNPEYAVEFYRNVPFPEGTPVDGGN</sequence>